<evidence type="ECO:0000256" key="1">
    <source>
        <dbReference type="SAM" id="SignalP"/>
    </source>
</evidence>
<dbReference type="InterPro" id="IPR011058">
    <property type="entry name" value="Cyanovirin-N"/>
</dbReference>
<name>A0A8H7JDG0_9PLEO</name>
<dbReference type="Proteomes" id="UP000651452">
    <property type="component" value="Unassembled WGS sequence"/>
</dbReference>
<feature type="domain" description="Cyanovirin-N" evidence="2">
    <location>
        <begin position="26"/>
        <end position="131"/>
    </location>
</feature>
<evidence type="ECO:0000313" key="3">
    <source>
        <dbReference type="EMBL" id="KAF9701120.1"/>
    </source>
</evidence>
<keyword evidence="1" id="KW-0732">Signal</keyword>
<sequence length="138" mass="14259">MQLFNIPTIALLSFSSLILEASANSGYIASCVGASLISPTGNRPYWSIVANCEKISTVFNVNTNINIDSCFGNAGGKLVAQLNGGFSGSCHSIKLSGSILSATCGNGAGGWIANSIDTNSFIGNNNGAMFCYNQNGLY</sequence>
<proteinExistence type="predicted"/>
<dbReference type="EMBL" id="RZGK01000002">
    <property type="protein sequence ID" value="KAF9701120.1"/>
    <property type="molecule type" value="Genomic_DNA"/>
</dbReference>
<dbReference type="InterPro" id="IPR036673">
    <property type="entry name" value="Cyanovirin-N_sf"/>
</dbReference>
<feature type="chain" id="PRO_5034723900" description="Cyanovirin-N domain-containing protein" evidence="1">
    <location>
        <begin position="24"/>
        <end position="138"/>
    </location>
</feature>
<dbReference type="AlphaFoldDB" id="A0A8H7JDG0"/>
<gene>
    <name evidence="3" type="ORF">EKO04_000463</name>
</gene>
<evidence type="ECO:0000313" key="4">
    <source>
        <dbReference type="Proteomes" id="UP000651452"/>
    </source>
</evidence>
<reference evidence="3" key="2">
    <citation type="submission" date="2020-09" db="EMBL/GenBank/DDBJ databases">
        <title>Reference genome assembly for Australian Ascochyta lentis isolate Al4.</title>
        <authorList>
            <person name="Lee R.C."/>
            <person name="Farfan-Caceres L.M."/>
            <person name="Debler J.W."/>
            <person name="Williams A.H."/>
            <person name="Henares B.M."/>
        </authorList>
    </citation>
    <scope>NUCLEOTIDE SEQUENCE</scope>
    <source>
        <strain evidence="3">Al4</strain>
    </source>
</reference>
<evidence type="ECO:0000259" key="2">
    <source>
        <dbReference type="SMART" id="SM01111"/>
    </source>
</evidence>
<feature type="signal peptide" evidence="1">
    <location>
        <begin position="1"/>
        <end position="23"/>
    </location>
</feature>
<organism evidence="3 4">
    <name type="scientific">Ascochyta lentis</name>
    <dbReference type="NCBI Taxonomy" id="205686"/>
    <lineage>
        <taxon>Eukaryota</taxon>
        <taxon>Fungi</taxon>
        <taxon>Dikarya</taxon>
        <taxon>Ascomycota</taxon>
        <taxon>Pezizomycotina</taxon>
        <taxon>Dothideomycetes</taxon>
        <taxon>Pleosporomycetidae</taxon>
        <taxon>Pleosporales</taxon>
        <taxon>Pleosporineae</taxon>
        <taxon>Didymellaceae</taxon>
        <taxon>Ascochyta</taxon>
    </lineage>
</organism>
<dbReference type="SUPFAM" id="SSF51322">
    <property type="entry name" value="Cyanovirin-N"/>
    <property type="match status" value="1"/>
</dbReference>
<dbReference type="SMART" id="SM01111">
    <property type="entry name" value="CVNH"/>
    <property type="match status" value="1"/>
</dbReference>
<keyword evidence="4" id="KW-1185">Reference proteome</keyword>
<protein>
    <recommendedName>
        <fullName evidence="2">Cyanovirin-N domain-containing protein</fullName>
    </recommendedName>
</protein>
<dbReference type="Pfam" id="PF08881">
    <property type="entry name" value="CVNH"/>
    <property type="match status" value="1"/>
</dbReference>
<comment type="caution">
    <text evidence="3">The sequence shown here is derived from an EMBL/GenBank/DDBJ whole genome shotgun (WGS) entry which is preliminary data.</text>
</comment>
<dbReference type="OrthoDB" id="2947935at2759"/>
<reference evidence="3" key="1">
    <citation type="submission" date="2018-12" db="EMBL/GenBank/DDBJ databases">
        <authorList>
            <person name="Syme R.A."/>
            <person name="Farfan-Caceres L."/>
            <person name="Lichtenzveig J."/>
        </authorList>
    </citation>
    <scope>NUCLEOTIDE SEQUENCE</scope>
    <source>
        <strain evidence="3">Al4</strain>
    </source>
</reference>
<accession>A0A8H7JDG0</accession>
<dbReference type="Gene3D" id="2.30.60.10">
    <property type="entry name" value="Cyanovirin-N"/>
    <property type="match status" value="1"/>
</dbReference>